<proteinExistence type="predicted"/>
<evidence type="ECO:0000256" key="1">
    <source>
        <dbReference type="SAM" id="MobiDB-lite"/>
    </source>
</evidence>
<reference evidence="3" key="1">
    <citation type="journal article" date="2019" name="Int. J. Syst. Evol. Microbiol.">
        <title>The Global Catalogue of Microorganisms (GCM) 10K type strain sequencing project: providing services to taxonomists for standard genome sequencing and annotation.</title>
        <authorList>
            <consortium name="The Broad Institute Genomics Platform"/>
            <consortium name="The Broad Institute Genome Sequencing Center for Infectious Disease"/>
            <person name="Wu L."/>
            <person name="Ma J."/>
        </authorList>
    </citation>
    <scope>NUCLEOTIDE SEQUENCE [LARGE SCALE GENOMIC DNA]</scope>
    <source>
        <strain evidence="3">CCM 8479</strain>
    </source>
</reference>
<feature type="region of interest" description="Disordered" evidence="1">
    <location>
        <begin position="1"/>
        <end position="24"/>
    </location>
</feature>
<sequence length="74" mass="8308">MAGRRRDRRPAEGRRAPGALSAYFPHSADSTRVPLYTRWTSAEAQQEAAEAGHHDKGYEIFTGTPVVRLTRGRR</sequence>
<dbReference type="SUPFAM" id="SSF54909">
    <property type="entry name" value="Dimeric alpha+beta barrel"/>
    <property type="match status" value="1"/>
</dbReference>
<organism evidence="2 3">
    <name type="scientific">Streptomyces fimbriatus</name>
    <dbReference type="NCBI Taxonomy" id="68197"/>
    <lineage>
        <taxon>Bacteria</taxon>
        <taxon>Bacillati</taxon>
        <taxon>Actinomycetota</taxon>
        <taxon>Actinomycetes</taxon>
        <taxon>Kitasatosporales</taxon>
        <taxon>Streptomycetaceae</taxon>
        <taxon>Streptomyces</taxon>
    </lineage>
</organism>
<name>A0ABW0D2C5_STRFI</name>
<dbReference type="EMBL" id="JBHSKL010000003">
    <property type="protein sequence ID" value="MFC5223245.1"/>
    <property type="molecule type" value="Genomic_DNA"/>
</dbReference>
<protein>
    <recommendedName>
        <fullName evidence="4">ABM domain-containing protein</fullName>
    </recommendedName>
</protein>
<evidence type="ECO:0000313" key="3">
    <source>
        <dbReference type="Proteomes" id="UP001596156"/>
    </source>
</evidence>
<evidence type="ECO:0008006" key="4">
    <source>
        <dbReference type="Google" id="ProtNLM"/>
    </source>
</evidence>
<gene>
    <name evidence="2" type="ORF">ACFPN6_01255</name>
</gene>
<dbReference type="Proteomes" id="UP001596156">
    <property type="component" value="Unassembled WGS sequence"/>
</dbReference>
<keyword evidence="3" id="KW-1185">Reference proteome</keyword>
<dbReference type="RefSeq" id="WP_344642936.1">
    <property type="nucleotide sequence ID" value="NZ_BAAASS010000003.1"/>
</dbReference>
<dbReference type="InterPro" id="IPR011008">
    <property type="entry name" value="Dimeric_a/b-barrel"/>
</dbReference>
<comment type="caution">
    <text evidence="2">The sequence shown here is derived from an EMBL/GenBank/DDBJ whole genome shotgun (WGS) entry which is preliminary data.</text>
</comment>
<evidence type="ECO:0000313" key="2">
    <source>
        <dbReference type="EMBL" id="MFC5223245.1"/>
    </source>
</evidence>
<accession>A0ABW0D2C5</accession>
<dbReference type="Gene3D" id="3.30.70.100">
    <property type="match status" value="1"/>
</dbReference>